<dbReference type="InterPro" id="IPR024775">
    <property type="entry name" value="DinB-like"/>
</dbReference>
<dbReference type="Proteomes" id="UP001467674">
    <property type="component" value="Unassembled WGS sequence"/>
</dbReference>
<comment type="caution">
    <text evidence="2">The sequence shown here is derived from an EMBL/GenBank/DDBJ whole genome shotgun (WGS) entry which is preliminary data.</text>
</comment>
<keyword evidence="3" id="KW-1185">Reference proteome</keyword>
<dbReference type="Gene3D" id="1.20.120.450">
    <property type="entry name" value="dinb family like domain"/>
    <property type="match status" value="1"/>
</dbReference>
<dbReference type="RefSeq" id="WP_060832191.1">
    <property type="nucleotide sequence ID" value="NZ_AP014928.1"/>
</dbReference>
<reference evidence="2 3" key="1">
    <citation type="submission" date="2024-06" db="EMBL/GenBank/DDBJ databases">
        <title>Construction of an artificial bacterial consortium using nitrogen cycle bacteria from Cuatro Cienegas Basin and a mangrove forest.</title>
        <authorList>
            <person name="Aguilera-Najera D."/>
            <person name="Marquez-Cianci L."/>
            <person name="Martinez-Perez E."/>
            <person name="Rosas-Barrera M."/>
            <person name="Rodriguez-Cruz U.E."/>
            <person name="Tapia-Lopez R."/>
            <person name="Eguiarte L.E."/>
            <person name="Souza-Saldivar V."/>
        </authorList>
    </citation>
    <scope>NUCLEOTIDE SEQUENCE [LARGE SCALE GENOMIC DNA]</scope>
    <source>
        <strain evidence="2 3">S14-15</strain>
    </source>
</reference>
<protein>
    <submittedName>
        <fullName evidence="2">DinB family protein</fullName>
    </submittedName>
</protein>
<organism evidence="2 3">
    <name type="scientific">Bacillus altitudinis</name>
    <dbReference type="NCBI Taxonomy" id="293387"/>
    <lineage>
        <taxon>Bacteria</taxon>
        <taxon>Bacillati</taxon>
        <taxon>Bacillota</taxon>
        <taxon>Bacilli</taxon>
        <taxon>Bacillales</taxon>
        <taxon>Bacillaceae</taxon>
        <taxon>Bacillus</taxon>
    </lineage>
</organism>
<accession>A0ABV1S9G6</accession>
<name>A0ABV1S9G6_BACAB</name>
<evidence type="ECO:0000313" key="3">
    <source>
        <dbReference type="Proteomes" id="UP001467674"/>
    </source>
</evidence>
<dbReference type="InterPro" id="IPR034660">
    <property type="entry name" value="DinB/YfiT-like"/>
</dbReference>
<gene>
    <name evidence="2" type="ORF">ABQG71_18690</name>
</gene>
<dbReference type="SUPFAM" id="SSF109854">
    <property type="entry name" value="DinB/YfiT-like putative metalloenzymes"/>
    <property type="match status" value="1"/>
</dbReference>
<dbReference type="Pfam" id="PF12867">
    <property type="entry name" value="DinB_2"/>
    <property type="match status" value="1"/>
</dbReference>
<proteinExistence type="predicted"/>
<evidence type="ECO:0000313" key="2">
    <source>
        <dbReference type="EMBL" id="MER3123193.1"/>
    </source>
</evidence>
<sequence>MNKDTVIKHYEHTLEWVQSLTKVTEEEWRSAIADGKWSIAEIIAHFVPWDEFILHDRLKEFWNNKALPQAPDVHEMNRQSAERARKEERSETIGRFIAVRTELLQEMNKIEASRWTTPFLICQTELTLSSYFQGLIKHDLHHMEQIKKVLSTERR</sequence>
<feature type="domain" description="DinB-like" evidence="1">
    <location>
        <begin position="13"/>
        <end position="146"/>
    </location>
</feature>
<evidence type="ECO:0000259" key="1">
    <source>
        <dbReference type="Pfam" id="PF12867"/>
    </source>
</evidence>
<dbReference type="EMBL" id="JBEOME010000014">
    <property type="protein sequence ID" value="MER3123193.1"/>
    <property type="molecule type" value="Genomic_DNA"/>
</dbReference>